<dbReference type="InterPro" id="IPR008998">
    <property type="entry name" value="Agglutinin"/>
</dbReference>
<feature type="domain" description="Agglutinin" evidence="1">
    <location>
        <begin position="2"/>
        <end position="155"/>
    </location>
</feature>
<dbReference type="SMART" id="SM00791">
    <property type="entry name" value="Agglutinin"/>
    <property type="match status" value="1"/>
</dbReference>
<gene>
    <name evidence="2" type="ORF">L3X38_018745</name>
</gene>
<evidence type="ECO:0000313" key="2">
    <source>
        <dbReference type="EMBL" id="KAI5339473.1"/>
    </source>
</evidence>
<evidence type="ECO:0000313" key="3">
    <source>
        <dbReference type="Proteomes" id="UP001054821"/>
    </source>
</evidence>
<name>A0AAD4ZBX0_PRUDU</name>
<accession>A0AAD4ZBX0</accession>
<dbReference type="SUPFAM" id="SSF50382">
    <property type="entry name" value="Agglutinin"/>
    <property type="match status" value="1"/>
</dbReference>
<reference evidence="2 3" key="1">
    <citation type="journal article" date="2022" name="G3 (Bethesda)">
        <title>Whole-genome sequence and methylome profiling of the almond [Prunus dulcis (Mill.) D.A. Webb] cultivar 'Nonpareil'.</title>
        <authorList>
            <person name="D'Amico-Willman K.M."/>
            <person name="Ouma W.Z."/>
            <person name="Meulia T."/>
            <person name="Sideli G.M."/>
            <person name="Gradziel T.M."/>
            <person name="Fresnedo-Ramirez J."/>
        </authorList>
    </citation>
    <scope>NUCLEOTIDE SEQUENCE [LARGE SCALE GENOMIC DNA]</scope>
    <source>
        <strain evidence="2">Clone GOH B32 T37-40</strain>
    </source>
</reference>
<organism evidence="2 3">
    <name type="scientific">Prunus dulcis</name>
    <name type="common">Almond</name>
    <name type="synonym">Amygdalus dulcis</name>
    <dbReference type="NCBI Taxonomy" id="3755"/>
    <lineage>
        <taxon>Eukaryota</taxon>
        <taxon>Viridiplantae</taxon>
        <taxon>Streptophyta</taxon>
        <taxon>Embryophyta</taxon>
        <taxon>Tracheophyta</taxon>
        <taxon>Spermatophyta</taxon>
        <taxon>Magnoliopsida</taxon>
        <taxon>eudicotyledons</taxon>
        <taxon>Gunneridae</taxon>
        <taxon>Pentapetalae</taxon>
        <taxon>rosids</taxon>
        <taxon>fabids</taxon>
        <taxon>Rosales</taxon>
        <taxon>Rosaceae</taxon>
        <taxon>Amygdaloideae</taxon>
        <taxon>Amygdaleae</taxon>
        <taxon>Prunus</taxon>
    </lineage>
</organism>
<sequence>MAELPKFLALKSVKKQKYLVYKDQSTSTLPHLLQCSGEHSHSKYARFKVEKDINQPSLVHIKSTYNDKYLRAASEDSSWIVAEADQKQSNKTLWSCTLFKPVVLVPPIPYMDGVYKFIHVQMGNLIEPRSGTDFDDALSAENAKPTPNLAFMVEKLPG</sequence>
<dbReference type="AlphaFoldDB" id="A0AAD4ZBX0"/>
<dbReference type="EMBL" id="JAJFAZ020000003">
    <property type="protein sequence ID" value="KAI5339473.1"/>
    <property type="molecule type" value="Genomic_DNA"/>
</dbReference>
<proteinExistence type="predicted"/>
<dbReference type="Gene3D" id="2.80.10.50">
    <property type="match status" value="1"/>
</dbReference>
<keyword evidence="3" id="KW-1185">Reference proteome</keyword>
<dbReference type="InterPro" id="IPR053237">
    <property type="entry name" value="Natterin_C"/>
</dbReference>
<dbReference type="InterPro" id="IPR036242">
    <property type="entry name" value="Agglutinin_dom_sf"/>
</dbReference>
<dbReference type="Pfam" id="PF07468">
    <property type="entry name" value="Agglutinin"/>
    <property type="match status" value="1"/>
</dbReference>
<evidence type="ECO:0000259" key="1">
    <source>
        <dbReference type="SMART" id="SM00791"/>
    </source>
</evidence>
<dbReference type="PANTHER" id="PTHR39244:SF5">
    <property type="entry name" value="NATTERIN-3-LIKE"/>
    <property type="match status" value="1"/>
</dbReference>
<dbReference type="Proteomes" id="UP001054821">
    <property type="component" value="Chromosome 3"/>
</dbReference>
<protein>
    <recommendedName>
        <fullName evidence="1">Agglutinin domain-containing protein</fullName>
    </recommendedName>
</protein>
<comment type="caution">
    <text evidence="2">The sequence shown here is derived from an EMBL/GenBank/DDBJ whole genome shotgun (WGS) entry which is preliminary data.</text>
</comment>
<dbReference type="PANTHER" id="PTHR39244">
    <property type="entry name" value="NATTERIN-4"/>
    <property type="match status" value="1"/>
</dbReference>